<dbReference type="GO" id="GO:0005829">
    <property type="term" value="C:cytosol"/>
    <property type="evidence" value="ECO:0007669"/>
    <property type="project" value="TreeGrafter"/>
</dbReference>
<evidence type="ECO:0000256" key="4">
    <source>
        <dbReference type="ARBA" id="ARBA00023049"/>
    </source>
</evidence>
<dbReference type="RefSeq" id="WP_071806423.1">
    <property type="nucleotide sequence ID" value="NZ_MEIA01000182.1"/>
</dbReference>
<comment type="similarity">
    <text evidence="1">Belongs to the peptidase U62 family.</text>
</comment>
<comment type="caution">
    <text evidence="8">The sequence shown here is derived from an EMBL/GenBank/DDBJ whole genome shotgun (WGS) entry which is preliminary data.</text>
</comment>
<feature type="domain" description="Metalloprotease TldD/E C-terminal" evidence="6">
    <location>
        <begin position="224"/>
        <end position="454"/>
    </location>
</feature>
<dbReference type="InterPro" id="IPR045569">
    <property type="entry name" value="Metalloprtase-TldD/E_C"/>
</dbReference>
<dbReference type="Gene3D" id="3.30.2290.10">
    <property type="entry name" value="PmbA/TldD superfamily"/>
    <property type="match status" value="1"/>
</dbReference>
<evidence type="ECO:0000313" key="8">
    <source>
        <dbReference type="EMBL" id="OJF12987.1"/>
    </source>
</evidence>
<dbReference type="Pfam" id="PF19290">
    <property type="entry name" value="PmbA_TldD_2nd"/>
    <property type="match status" value="1"/>
</dbReference>
<gene>
    <name evidence="8" type="ORF">BG844_17595</name>
</gene>
<dbReference type="SUPFAM" id="SSF111283">
    <property type="entry name" value="Putative modulator of DNA gyrase, PmbA/TldD"/>
    <property type="match status" value="1"/>
</dbReference>
<evidence type="ECO:0000313" key="9">
    <source>
        <dbReference type="Proteomes" id="UP000182486"/>
    </source>
</evidence>
<evidence type="ECO:0000256" key="2">
    <source>
        <dbReference type="ARBA" id="ARBA00022670"/>
    </source>
</evidence>
<keyword evidence="4" id="KW-0482">Metalloprotease</keyword>
<dbReference type="PANTHER" id="PTHR30624">
    <property type="entry name" value="UNCHARACTERIZED PROTEIN TLDD AND PMBA"/>
    <property type="match status" value="1"/>
</dbReference>
<dbReference type="GO" id="GO:0006508">
    <property type="term" value="P:proteolysis"/>
    <property type="evidence" value="ECO:0007669"/>
    <property type="project" value="UniProtKB-KW"/>
</dbReference>
<dbReference type="AlphaFoldDB" id="A0A1K0GUF9"/>
<feature type="domain" description="Metalloprotease TldD/E N-terminal" evidence="5">
    <location>
        <begin position="21"/>
        <end position="85"/>
    </location>
</feature>
<accession>A0A1K0GUF9</accession>
<keyword evidence="2" id="KW-0645">Protease</keyword>
<evidence type="ECO:0000259" key="5">
    <source>
        <dbReference type="Pfam" id="PF01523"/>
    </source>
</evidence>
<evidence type="ECO:0000259" key="6">
    <source>
        <dbReference type="Pfam" id="PF19289"/>
    </source>
</evidence>
<reference evidence="8 9" key="1">
    <citation type="submission" date="2016-09" db="EMBL/GenBank/DDBJ databases">
        <title>Couchioplanes caeruleus draft genome sequence.</title>
        <authorList>
            <person name="Sheehan J."/>
            <person name="Caffrey P."/>
        </authorList>
    </citation>
    <scope>NUCLEOTIDE SEQUENCE [LARGE SCALE GENOMIC DNA]</scope>
    <source>
        <strain evidence="8 9">DSM 43634</strain>
    </source>
</reference>
<evidence type="ECO:0000256" key="3">
    <source>
        <dbReference type="ARBA" id="ARBA00022801"/>
    </source>
</evidence>
<name>A0A1K0GUF9_9ACTN</name>
<proteinExistence type="inferred from homology"/>
<dbReference type="InterPro" id="IPR036059">
    <property type="entry name" value="TldD/PmbA_sf"/>
</dbReference>
<sequence length="458" mass="48472">METSTAAQIIEHATAFGCDFAEVFLEDRFLDDVRARDEQIVKVSSGRDIGAGIRVVHDGRTGFAHTADVTYEGLLRTFAAAAGAAGLRGAGMLLGVRRQASHAHLITGVPSYDAVDLKDTLRAAREAARGVSDTVDRVGLTVLSSVRRVAVLNSTGTHSSYETRSDRYVVEVTAAGYGRRETAMEAPGWTSGSAQLDLPVMCDAATTAARRSVRLLTAREAPVGDLPVVFAAGAGGVLFHEACGHGLEADLVARGASGYAGLLDSPVASPMVTLVDDGRLDSAWGSQLFDDEGEPTSRHTLIREGALVGFLDARHRPGARGDSGGSARRENYRHLPMPRMNNTFMLPGKDSPESLIRDTEYGIYCTQLGGGSVNTVTGEFSFAVTEGYLIERGEVTHPLTTFQLVGNGPATLRSIDAVANDFALWPGICGKDRQSVPVTAGQPTLRVRQMTIAGGARG</sequence>
<dbReference type="Proteomes" id="UP000182486">
    <property type="component" value="Unassembled WGS sequence"/>
</dbReference>
<dbReference type="GO" id="GO:0008237">
    <property type="term" value="F:metallopeptidase activity"/>
    <property type="evidence" value="ECO:0007669"/>
    <property type="project" value="UniProtKB-KW"/>
</dbReference>
<dbReference type="EMBL" id="MEIA01000182">
    <property type="protein sequence ID" value="OJF12987.1"/>
    <property type="molecule type" value="Genomic_DNA"/>
</dbReference>
<dbReference type="InterPro" id="IPR035068">
    <property type="entry name" value="TldD/PmbA_N"/>
</dbReference>
<dbReference type="InterPro" id="IPR045570">
    <property type="entry name" value="Metalloprtase-TldD/E_cen_dom"/>
</dbReference>
<keyword evidence="9" id="KW-1185">Reference proteome</keyword>
<organism evidence="8 9">
    <name type="scientific">Couchioplanes caeruleus subsp. caeruleus</name>
    <dbReference type="NCBI Taxonomy" id="56427"/>
    <lineage>
        <taxon>Bacteria</taxon>
        <taxon>Bacillati</taxon>
        <taxon>Actinomycetota</taxon>
        <taxon>Actinomycetes</taxon>
        <taxon>Micromonosporales</taxon>
        <taxon>Micromonosporaceae</taxon>
        <taxon>Couchioplanes</taxon>
    </lineage>
</organism>
<dbReference type="InterPro" id="IPR002510">
    <property type="entry name" value="Metalloprtase-TldD/E_N"/>
</dbReference>
<evidence type="ECO:0000256" key="1">
    <source>
        <dbReference type="ARBA" id="ARBA00005836"/>
    </source>
</evidence>
<dbReference type="Pfam" id="PF01523">
    <property type="entry name" value="PmbA_TldD_1st"/>
    <property type="match status" value="1"/>
</dbReference>
<evidence type="ECO:0008006" key="10">
    <source>
        <dbReference type="Google" id="ProtNLM"/>
    </source>
</evidence>
<dbReference type="PANTHER" id="PTHR30624:SF4">
    <property type="entry name" value="METALLOPROTEASE TLDD"/>
    <property type="match status" value="1"/>
</dbReference>
<protein>
    <recommendedName>
        <fullName evidence="10">TldD protein</fullName>
    </recommendedName>
</protein>
<evidence type="ECO:0000259" key="7">
    <source>
        <dbReference type="Pfam" id="PF19290"/>
    </source>
</evidence>
<dbReference type="InterPro" id="IPR051463">
    <property type="entry name" value="Peptidase_U62_metallo"/>
</dbReference>
<keyword evidence="3" id="KW-0378">Hydrolase</keyword>
<dbReference type="Pfam" id="PF19289">
    <property type="entry name" value="PmbA_TldD_3rd"/>
    <property type="match status" value="1"/>
</dbReference>
<feature type="domain" description="Metalloprotease TldD/E central" evidence="7">
    <location>
        <begin position="116"/>
        <end position="216"/>
    </location>
</feature>